<evidence type="ECO:0000259" key="9">
    <source>
        <dbReference type="Pfam" id="PF03636"/>
    </source>
</evidence>
<proteinExistence type="inferred from homology"/>
<dbReference type="GO" id="GO:0004555">
    <property type="term" value="F:alpha,alpha-trehalase activity"/>
    <property type="evidence" value="ECO:0007669"/>
    <property type="project" value="UniProtKB-EC"/>
</dbReference>
<dbReference type="InterPro" id="IPR005195">
    <property type="entry name" value="Glyco_hydro_65_M"/>
</dbReference>
<feature type="domain" description="Glycoside hydrolase family 65 N-terminal" evidence="9">
    <location>
        <begin position="41"/>
        <end position="306"/>
    </location>
</feature>
<dbReference type="Pfam" id="PF03633">
    <property type="entry name" value="Glyco_hydro_65C"/>
    <property type="match status" value="1"/>
</dbReference>
<evidence type="ECO:0000256" key="2">
    <source>
        <dbReference type="ARBA" id="ARBA00006768"/>
    </source>
</evidence>
<dbReference type="Gene3D" id="1.50.10.10">
    <property type="match status" value="1"/>
</dbReference>
<dbReference type="PANTHER" id="PTHR11051:SF8">
    <property type="entry name" value="PROTEIN-GLUCOSYLGALACTOSYLHYDROXYLYSINE GLUCOSIDASE"/>
    <property type="match status" value="1"/>
</dbReference>
<dbReference type="InterPro" id="IPR008928">
    <property type="entry name" value="6-hairpin_glycosidase_sf"/>
</dbReference>
<dbReference type="SUPFAM" id="SSF74650">
    <property type="entry name" value="Galactose mutarotase-like"/>
    <property type="match status" value="1"/>
</dbReference>
<organism evidence="10 11">
    <name type="scientific">Piedraia hortae CBS 480.64</name>
    <dbReference type="NCBI Taxonomy" id="1314780"/>
    <lineage>
        <taxon>Eukaryota</taxon>
        <taxon>Fungi</taxon>
        <taxon>Dikarya</taxon>
        <taxon>Ascomycota</taxon>
        <taxon>Pezizomycotina</taxon>
        <taxon>Dothideomycetes</taxon>
        <taxon>Dothideomycetidae</taxon>
        <taxon>Capnodiales</taxon>
        <taxon>Piedraiaceae</taxon>
        <taxon>Piedraia</taxon>
    </lineage>
</organism>
<evidence type="ECO:0000256" key="4">
    <source>
        <dbReference type="ARBA" id="ARBA00022801"/>
    </source>
</evidence>
<dbReference type="InterPro" id="IPR005194">
    <property type="entry name" value="Glyco_hydro_65_C"/>
</dbReference>
<feature type="domain" description="Glycoside hydrolase family 65 C-terminal" evidence="8">
    <location>
        <begin position="741"/>
        <end position="789"/>
    </location>
</feature>
<dbReference type="AlphaFoldDB" id="A0A6A7BZZ1"/>
<dbReference type="EC" id="3.2.1.28" evidence="3"/>
<evidence type="ECO:0000256" key="3">
    <source>
        <dbReference type="ARBA" id="ARBA00012757"/>
    </source>
</evidence>
<keyword evidence="4" id="KW-0378">Hydrolase</keyword>
<gene>
    <name evidence="10" type="ORF">K470DRAFT_258054</name>
</gene>
<protein>
    <recommendedName>
        <fullName evidence="3">alpha,alpha-trehalase</fullName>
        <ecNumber evidence="3">3.2.1.28</ecNumber>
    </recommendedName>
</protein>
<dbReference type="GO" id="GO:0009277">
    <property type="term" value="C:fungal-type cell wall"/>
    <property type="evidence" value="ECO:0007669"/>
    <property type="project" value="TreeGrafter"/>
</dbReference>
<dbReference type="GO" id="GO:0030246">
    <property type="term" value="F:carbohydrate binding"/>
    <property type="evidence" value="ECO:0007669"/>
    <property type="project" value="InterPro"/>
</dbReference>
<feature type="chain" id="PRO_5025690713" description="alpha,alpha-trehalase" evidence="6">
    <location>
        <begin position="18"/>
        <end position="1003"/>
    </location>
</feature>
<dbReference type="InterPro" id="IPR037018">
    <property type="entry name" value="GH65_N"/>
</dbReference>
<keyword evidence="5" id="KW-0325">Glycoprotein</keyword>
<dbReference type="Proteomes" id="UP000799421">
    <property type="component" value="Unassembled WGS sequence"/>
</dbReference>
<evidence type="ECO:0000256" key="6">
    <source>
        <dbReference type="SAM" id="SignalP"/>
    </source>
</evidence>
<dbReference type="SUPFAM" id="SSF48208">
    <property type="entry name" value="Six-hairpin glycosidases"/>
    <property type="match status" value="1"/>
</dbReference>
<dbReference type="Pfam" id="PF03636">
    <property type="entry name" value="Glyco_hydro_65N"/>
    <property type="match status" value="1"/>
</dbReference>
<dbReference type="PANTHER" id="PTHR11051">
    <property type="entry name" value="GLYCOSYL HYDROLASE-RELATED"/>
    <property type="match status" value="1"/>
</dbReference>
<evidence type="ECO:0000256" key="5">
    <source>
        <dbReference type="ARBA" id="ARBA00023180"/>
    </source>
</evidence>
<keyword evidence="11" id="KW-1185">Reference proteome</keyword>
<dbReference type="Gene3D" id="2.60.120.260">
    <property type="entry name" value="Galactose-binding domain-like"/>
    <property type="match status" value="1"/>
</dbReference>
<evidence type="ECO:0000256" key="1">
    <source>
        <dbReference type="ARBA" id="ARBA00001576"/>
    </source>
</evidence>
<dbReference type="InterPro" id="IPR011013">
    <property type="entry name" value="Gal_mutarotase_sf_dom"/>
</dbReference>
<comment type="similarity">
    <text evidence="2">Belongs to the glycosyl hydrolase 65 family.</text>
</comment>
<name>A0A6A7BZZ1_9PEZI</name>
<reference evidence="10" key="1">
    <citation type="journal article" date="2020" name="Stud. Mycol.">
        <title>101 Dothideomycetes genomes: a test case for predicting lifestyles and emergence of pathogens.</title>
        <authorList>
            <person name="Haridas S."/>
            <person name="Albert R."/>
            <person name="Binder M."/>
            <person name="Bloem J."/>
            <person name="Labutti K."/>
            <person name="Salamov A."/>
            <person name="Andreopoulos B."/>
            <person name="Baker S."/>
            <person name="Barry K."/>
            <person name="Bills G."/>
            <person name="Bluhm B."/>
            <person name="Cannon C."/>
            <person name="Castanera R."/>
            <person name="Culley D."/>
            <person name="Daum C."/>
            <person name="Ezra D."/>
            <person name="Gonzalez J."/>
            <person name="Henrissat B."/>
            <person name="Kuo A."/>
            <person name="Liang C."/>
            <person name="Lipzen A."/>
            <person name="Lutzoni F."/>
            <person name="Magnuson J."/>
            <person name="Mondo S."/>
            <person name="Nolan M."/>
            <person name="Ohm R."/>
            <person name="Pangilinan J."/>
            <person name="Park H.-J."/>
            <person name="Ramirez L."/>
            <person name="Alfaro M."/>
            <person name="Sun H."/>
            <person name="Tritt A."/>
            <person name="Yoshinaga Y."/>
            <person name="Zwiers L.-H."/>
            <person name="Turgeon B."/>
            <person name="Goodwin S."/>
            <person name="Spatafora J."/>
            <person name="Crous P."/>
            <person name="Grigoriev I."/>
        </authorList>
    </citation>
    <scope>NUCLEOTIDE SEQUENCE</scope>
    <source>
        <strain evidence="10">CBS 480.64</strain>
    </source>
</reference>
<dbReference type="FunFam" id="1.50.10.10:FF:000032">
    <property type="entry name" value="Vacuolar acid trehalase"/>
    <property type="match status" value="1"/>
</dbReference>
<dbReference type="Pfam" id="PF03632">
    <property type="entry name" value="Glyco_hydro_65m"/>
    <property type="match status" value="1"/>
</dbReference>
<evidence type="ECO:0000313" key="10">
    <source>
        <dbReference type="EMBL" id="KAF2860299.1"/>
    </source>
</evidence>
<dbReference type="PROSITE" id="PS51257">
    <property type="entry name" value="PROKAR_LIPOPROTEIN"/>
    <property type="match status" value="1"/>
</dbReference>
<evidence type="ECO:0000313" key="11">
    <source>
        <dbReference type="Proteomes" id="UP000799421"/>
    </source>
</evidence>
<feature type="signal peptide" evidence="6">
    <location>
        <begin position="1"/>
        <end position="17"/>
    </location>
</feature>
<accession>A0A6A7BZZ1</accession>
<evidence type="ECO:0000259" key="7">
    <source>
        <dbReference type="Pfam" id="PF03632"/>
    </source>
</evidence>
<keyword evidence="6" id="KW-0732">Signal</keyword>
<feature type="domain" description="Glycoside hydrolase family 65 central catalytic" evidence="7">
    <location>
        <begin position="404"/>
        <end position="627"/>
    </location>
</feature>
<sequence length="1003" mass="110408">MVRSSLGLAALASVACAQVYDTRFEGTTWDDANWIIKSTNLDQGHYQSRISLANGYIGINLASLGPFFEADVPVDGDNIFGWPLFARRQSFATVAGFYDSQPQTNGSNFPWLYQYGWDSAISGVPHWAGLHIKSGGNILRANTPASQISNFSTSLSISDATMNWKFLWSPGYGPNLNVEYTVFVHKLRINQAAVQLKVSSEQNAEIEVIDVLEGEAAVRTTFVDKGYGQRFPLIWSAVSPNGTPNVTAWVFSSLEGDSYCRKKTRRRFEDSSLIGTNSSSIAQSMKVHLKRGETSTVTKYVGVASTDDFAQPKEVAWKATRQAAETGFEKMHKSHAAEWASILTRDSVDRYYQANGSLPQQVNDENIVELQILAVTNPFFLLQQTVGSNAIAAAGNNTGLGTHSISVGGLGSDAYAGQIFWDADVWMAPGLLPSFPEAAKQIAEYRVAKFPQARENIKTAYQSSQNKTGKFSTEGAIFPWTSGRYGNCTATGPCFDYEYHLNGDIGLEMYSYLALTGDAALFKKDYLPIYDAVAQMYADLVTWNETLKAYELYNGTDPDEYANFEDNIGFTMALMKVHIDSANDLHTRFGLDRNETWANISSQILIPAYEPANIIKEYADMNDTVEVKQADVVLVDDFLNWPNKYTLSDLDYYAGKQSLNGPGMTYGVFSIVANRESPSGCSSYTYDLYSSQPYLRGPWFQYSEQMLDDWQTNGHTHPAYPFHTGMGGASRIAIYGYLGLRVMLDSLSIDPSLPPQIPQIHYRKFYWQGWPIDAVSTQTHTTLKRLQGPLPSANQKYADSIPVAIGLNSTTNLTLTFSAPLVIPNRQIGNIKSVANNIAQCLPVTSNRQYRQGQFPLAAVDGASSTKWQPISANESSSISIHLSEPYVPIKEVMLDWAQSPPKSFRLVFTNTSADPDTTEGTLFTEDNNVKISSPYDAVTAYVIKPVGANTTNITVDTPKWSGKYAILTIEGNQGDGGVLGYGASVAEVAIVAENGRDVVKRL</sequence>
<dbReference type="InterPro" id="IPR005196">
    <property type="entry name" value="Glyco_hydro_65_N"/>
</dbReference>
<dbReference type="Gene3D" id="2.70.98.40">
    <property type="entry name" value="Glycoside hydrolase, family 65, N-terminal domain"/>
    <property type="match status" value="1"/>
</dbReference>
<evidence type="ECO:0000259" key="8">
    <source>
        <dbReference type="Pfam" id="PF03633"/>
    </source>
</evidence>
<comment type="catalytic activity">
    <reaction evidence="1">
        <text>alpha,alpha-trehalose + H2O = alpha-D-glucose + beta-D-glucose</text>
        <dbReference type="Rhea" id="RHEA:32675"/>
        <dbReference type="ChEBI" id="CHEBI:15377"/>
        <dbReference type="ChEBI" id="CHEBI:15903"/>
        <dbReference type="ChEBI" id="CHEBI:16551"/>
        <dbReference type="ChEBI" id="CHEBI:17925"/>
        <dbReference type="EC" id="3.2.1.28"/>
    </reaction>
</comment>
<dbReference type="InterPro" id="IPR012341">
    <property type="entry name" value="6hp_glycosidase-like_sf"/>
</dbReference>
<dbReference type="EMBL" id="MU005983">
    <property type="protein sequence ID" value="KAF2860299.1"/>
    <property type="molecule type" value="Genomic_DNA"/>
</dbReference>
<dbReference type="GO" id="GO:0005993">
    <property type="term" value="P:trehalose catabolic process"/>
    <property type="evidence" value="ECO:0007669"/>
    <property type="project" value="TreeGrafter"/>
</dbReference>
<dbReference type="OrthoDB" id="200349at2759"/>